<proteinExistence type="predicted"/>
<dbReference type="EMBL" id="QWIP01000183">
    <property type="protein sequence ID" value="RMY70089.1"/>
    <property type="molecule type" value="Genomic_DNA"/>
</dbReference>
<dbReference type="AlphaFoldDB" id="A0A3M7E076"/>
<sequence length="898" mass="102675">MAMHMSFRSGVPLLTEPRQGRREQERVGRNDMQDSGYLESFEELRYQADVSCPKKLGSLLVDEPEHRNNMQLWIELLHFRQRLDGLSGIVAIWRGMRQRNVDIPTEGTAAQILWSAFISAITVDRRLHPAAPSIPDLFAYAVELKARTGKSYADLYTIIVGRSFRVDAAMASNWHRRLTKAGLAPEEPLKLIVKDVVFGERMKRFQDMYKRSGERDLYDIAIGAALQWEAEQEASRQMTPNSKRNDLTMSRALRWHRFLLRYGDGPSQEFFTRPEVQRLFELDGDESLPMIHAQSHQVAAPPGCEQSDLSTDVQHYPSLTRANFSSFMGEAHGIKQKEVSDNFVAKMFATRAFPLDLVINGLTFFSVNKVGGVALREMALREVGPVAFCNRLTALRAAGISLDDSVYTKLLCKLAEEVQTDLYETLLASDQHPDAYSDSATQEALLVSFLGSNDWTNAHVTLLALESTESTDSRAAAWNRVAQHYLRHRAHKLTAHTIETMQRSKLPLTYKTMMSLHRYVLPARRRRMKPVESQRTDRPPFDALNFVTRTAMYADGVARASKDLRGTDKVKSRVWIELLKRYGMKHRWAEFEKLVHWLASNFGGAEHRARVATATPRLKGYRARKWRQLVAFRPQTPKSELWPSSPLPLIFDRQMQQAIVTWGFRSAAVRNALQEQPRRDDVGCRWWQGLSLLMHLRKIGVQVDIQDVRRALWLRMWILFGPGVSQRHVNMLTRKVNRLSLERYITTANEIWATEGDPGTPLFDIPSDLLDDTNTDPARLQDLLAAFFGRHAHVHYDKEAGLHEYVDIQAWSSAVATRQAHYPSTSPQYDLGIDRISKAKYRQLAWANSPLRVALGLRPTKRGKRIEPDRNGTWLSRAGRERVEAQAAHYDTLPDEDD</sequence>
<feature type="region of interest" description="Disordered" evidence="1">
    <location>
        <begin position="1"/>
        <end position="31"/>
    </location>
</feature>
<reference evidence="2 3" key="1">
    <citation type="journal article" date="2018" name="BMC Genomics">
        <title>Genomic evidence for intraspecific hybridization in a clonal and extremely halotolerant yeast.</title>
        <authorList>
            <person name="Gostincar C."/>
            <person name="Stajich J.E."/>
            <person name="Zupancic J."/>
            <person name="Zalar P."/>
            <person name="Gunde-Cimerman N."/>
        </authorList>
    </citation>
    <scope>NUCLEOTIDE SEQUENCE [LARGE SCALE GENOMIC DNA]</scope>
    <source>
        <strain evidence="2 3">EXF-2682</strain>
    </source>
</reference>
<name>A0A3M7E076_HORWE</name>
<organism evidence="2 3">
    <name type="scientific">Hortaea werneckii</name>
    <name type="common">Black yeast</name>
    <name type="synonym">Cladosporium werneckii</name>
    <dbReference type="NCBI Taxonomy" id="91943"/>
    <lineage>
        <taxon>Eukaryota</taxon>
        <taxon>Fungi</taxon>
        <taxon>Dikarya</taxon>
        <taxon>Ascomycota</taxon>
        <taxon>Pezizomycotina</taxon>
        <taxon>Dothideomycetes</taxon>
        <taxon>Dothideomycetidae</taxon>
        <taxon>Mycosphaerellales</taxon>
        <taxon>Teratosphaeriaceae</taxon>
        <taxon>Hortaea</taxon>
    </lineage>
</organism>
<protein>
    <submittedName>
        <fullName evidence="2">Uncharacterized protein</fullName>
    </submittedName>
</protein>
<comment type="caution">
    <text evidence="2">The sequence shown here is derived from an EMBL/GenBank/DDBJ whole genome shotgun (WGS) entry which is preliminary data.</text>
</comment>
<evidence type="ECO:0000313" key="2">
    <source>
        <dbReference type="EMBL" id="RMY70089.1"/>
    </source>
</evidence>
<feature type="compositionally biased region" description="Basic and acidic residues" evidence="1">
    <location>
        <begin position="18"/>
        <end position="31"/>
    </location>
</feature>
<dbReference type="OrthoDB" id="5366531at2759"/>
<dbReference type="Proteomes" id="UP000269276">
    <property type="component" value="Unassembled WGS sequence"/>
</dbReference>
<evidence type="ECO:0000313" key="3">
    <source>
        <dbReference type="Proteomes" id="UP000269276"/>
    </source>
</evidence>
<accession>A0A3M7E076</accession>
<gene>
    <name evidence="2" type="ORF">D0863_06031</name>
</gene>
<evidence type="ECO:0000256" key="1">
    <source>
        <dbReference type="SAM" id="MobiDB-lite"/>
    </source>
</evidence>